<organism evidence="2 3">
    <name type="scientific">candidate division WS6 bacterium GW2011_GWE1_34_7</name>
    <dbReference type="NCBI Taxonomy" id="1619093"/>
    <lineage>
        <taxon>Bacteria</taxon>
        <taxon>Candidatus Dojkabacteria</taxon>
    </lineage>
</organism>
<name>A0A0G0B781_9BACT</name>
<evidence type="ECO:0008006" key="4">
    <source>
        <dbReference type="Google" id="ProtNLM"/>
    </source>
</evidence>
<reference evidence="2 3" key="1">
    <citation type="journal article" date="2015" name="Nature">
        <title>rRNA introns, odd ribosomes, and small enigmatic genomes across a large radiation of phyla.</title>
        <authorList>
            <person name="Brown C.T."/>
            <person name="Hug L.A."/>
            <person name="Thomas B.C."/>
            <person name="Sharon I."/>
            <person name="Castelle C.J."/>
            <person name="Singh A."/>
            <person name="Wilkins M.J."/>
            <person name="Williams K.H."/>
            <person name="Banfield J.F."/>
        </authorList>
    </citation>
    <scope>NUCLEOTIDE SEQUENCE [LARGE SCALE GENOMIC DNA]</scope>
</reference>
<gene>
    <name evidence="2" type="ORF">UR61_C0029G0006</name>
</gene>
<comment type="caution">
    <text evidence="2">The sequence shown here is derived from an EMBL/GenBank/DDBJ whole genome shotgun (WGS) entry which is preliminary data.</text>
</comment>
<dbReference type="EMBL" id="LBPV01000029">
    <property type="protein sequence ID" value="KKP65228.1"/>
    <property type="molecule type" value="Genomic_DNA"/>
</dbReference>
<feature type="transmembrane region" description="Helical" evidence="1">
    <location>
        <begin position="5"/>
        <end position="23"/>
    </location>
</feature>
<evidence type="ECO:0000313" key="3">
    <source>
        <dbReference type="Proteomes" id="UP000033866"/>
    </source>
</evidence>
<sequence length="47" mass="5148">MELSFATLSPFASILFGILILIFPKFLNYLVAGYLIFIGILGLGLLN</sequence>
<keyword evidence="1" id="KW-0812">Transmembrane</keyword>
<accession>A0A0G0B781</accession>
<keyword evidence="1" id="KW-0472">Membrane</keyword>
<dbReference type="InterPro" id="IPR021446">
    <property type="entry name" value="DUF3096"/>
</dbReference>
<evidence type="ECO:0000256" key="1">
    <source>
        <dbReference type="SAM" id="Phobius"/>
    </source>
</evidence>
<feature type="transmembrane region" description="Helical" evidence="1">
    <location>
        <begin position="29"/>
        <end position="46"/>
    </location>
</feature>
<dbReference type="Proteomes" id="UP000033866">
    <property type="component" value="Unassembled WGS sequence"/>
</dbReference>
<protein>
    <recommendedName>
        <fullName evidence="4">DUF3096 domain-containing protein</fullName>
    </recommendedName>
</protein>
<evidence type="ECO:0000313" key="2">
    <source>
        <dbReference type="EMBL" id="KKP65228.1"/>
    </source>
</evidence>
<dbReference type="AlphaFoldDB" id="A0A0G0B781"/>
<dbReference type="Pfam" id="PF11295">
    <property type="entry name" value="DUF3096"/>
    <property type="match status" value="1"/>
</dbReference>
<proteinExistence type="predicted"/>
<keyword evidence="1" id="KW-1133">Transmembrane helix</keyword>